<organism evidence="5 6">
    <name type="scientific">Streptomyces echinoruber</name>
    <dbReference type="NCBI Taxonomy" id="68898"/>
    <lineage>
        <taxon>Bacteria</taxon>
        <taxon>Bacillati</taxon>
        <taxon>Actinomycetota</taxon>
        <taxon>Actinomycetes</taxon>
        <taxon>Kitasatosporales</taxon>
        <taxon>Streptomycetaceae</taxon>
        <taxon>Streptomyces</taxon>
    </lineage>
</organism>
<feature type="region of interest" description="Disordered" evidence="3">
    <location>
        <begin position="87"/>
        <end position="160"/>
    </location>
</feature>
<feature type="region of interest" description="Disordered" evidence="3">
    <location>
        <begin position="222"/>
        <end position="247"/>
    </location>
</feature>
<keyword evidence="6" id="KW-1185">Reference proteome</keyword>
<dbReference type="EMBL" id="BMWH01000045">
    <property type="protein sequence ID" value="GHA16684.1"/>
    <property type="molecule type" value="Genomic_DNA"/>
</dbReference>
<proteinExistence type="predicted"/>
<reference evidence="5" key="2">
    <citation type="submission" date="2020-09" db="EMBL/GenBank/DDBJ databases">
        <authorList>
            <person name="Sun Q."/>
            <person name="Ohkuma M."/>
        </authorList>
    </citation>
    <scope>NUCLEOTIDE SEQUENCE</scope>
    <source>
        <strain evidence="5">JCM 5016</strain>
    </source>
</reference>
<evidence type="ECO:0008006" key="7">
    <source>
        <dbReference type="Google" id="ProtNLM"/>
    </source>
</evidence>
<evidence type="ECO:0000256" key="2">
    <source>
        <dbReference type="ARBA" id="ARBA00023163"/>
    </source>
</evidence>
<keyword evidence="2" id="KW-0804">Transcription</keyword>
<evidence type="ECO:0000313" key="5">
    <source>
        <dbReference type="EMBL" id="GHA16684.1"/>
    </source>
</evidence>
<gene>
    <name evidence="5" type="ORF">GCM10010389_63900</name>
</gene>
<feature type="compositionally biased region" description="Polar residues" evidence="3">
    <location>
        <begin position="201"/>
        <end position="210"/>
    </location>
</feature>
<dbReference type="AlphaFoldDB" id="A0A918RXY0"/>
<evidence type="ECO:0000256" key="4">
    <source>
        <dbReference type="SAM" id="Phobius"/>
    </source>
</evidence>
<keyword evidence="4" id="KW-1133">Transmembrane helix</keyword>
<evidence type="ECO:0000256" key="1">
    <source>
        <dbReference type="ARBA" id="ARBA00023015"/>
    </source>
</evidence>
<dbReference type="Gene3D" id="1.10.10.1320">
    <property type="entry name" value="Anti-sigma factor, zinc-finger domain"/>
    <property type="match status" value="1"/>
</dbReference>
<sequence>MTSPTDTAGHPDVAEISDLTEGLLPPERSADLRRHLKGCPLCADVHASLEEIRGLLGTVPGPPRMPDGVARRIDAALAAEAVLNATARDDTTTHEGATAPVGAAAPDGVTATPAGTPTHTVSRETTRVSRETSPRTDRPAGRAGRFSTGPGRKDGARRDRSGRRRLAALGAVVAAAVLGLGSALLASLEDGDSPATAGHKSPSTSADTISDATLGKQVATLLAGSGGSTPGSRPPRSYGVEGGTTHHTDTLRAPIVSVPSCVREGLGRDDAALAAKDGVYHGKPVVLVVLPDTSDTTRVIAYVVDATCVRHPSSPAGILLQHSYARH</sequence>
<keyword evidence="4" id="KW-0812">Transmembrane</keyword>
<accession>A0A918RXY0</accession>
<dbReference type="RefSeq" id="WP_190061006.1">
    <property type="nucleotide sequence ID" value="NZ_BMWH01000045.1"/>
</dbReference>
<feature type="region of interest" description="Disordered" evidence="3">
    <location>
        <begin position="190"/>
        <end position="210"/>
    </location>
</feature>
<reference evidence="5" key="1">
    <citation type="journal article" date="2014" name="Int. J. Syst. Evol. Microbiol.">
        <title>Complete genome sequence of Corynebacterium casei LMG S-19264T (=DSM 44701T), isolated from a smear-ripened cheese.</title>
        <authorList>
            <consortium name="US DOE Joint Genome Institute (JGI-PGF)"/>
            <person name="Walter F."/>
            <person name="Albersmeier A."/>
            <person name="Kalinowski J."/>
            <person name="Ruckert C."/>
        </authorList>
    </citation>
    <scope>NUCLEOTIDE SEQUENCE</scope>
    <source>
        <strain evidence="5">JCM 5016</strain>
    </source>
</reference>
<evidence type="ECO:0000256" key="3">
    <source>
        <dbReference type="SAM" id="MobiDB-lite"/>
    </source>
</evidence>
<keyword evidence="1" id="KW-0805">Transcription regulation</keyword>
<evidence type="ECO:0000313" key="6">
    <source>
        <dbReference type="Proteomes" id="UP000623010"/>
    </source>
</evidence>
<comment type="caution">
    <text evidence="5">The sequence shown here is derived from an EMBL/GenBank/DDBJ whole genome shotgun (WGS) entry which is preliminary data.</text>
</comment>
<keyword evidence="4" id="KW-0472">Membrane</keyword>
<dbReference type="InterPro" id="IPR041916">
    <property type="entry name" value="Anti_sigma_zinc_sf"/>
</dbReference>
<protein>
    <recommendedName>
        <fullName evidence="7">Zinc-finger domain-containing protein</fullName>
    </recommendedName>
</protein>
<name>A0A918RXY0_9ACTN</name>
<dbReference type="Proteomes" id="UP000623010">
    <property type="component" value="Unassembled WGS sequence"/>
</dbReference>
<feature type="transmembrane region" description="Helical" evidence="4">
    <location>
        <begin position="166"/>
        <end position="186"/>
    </location>
</feature>
<feature type="compositionally biased region" description="Basic and acidic residues" evidence="3">
    <location>
        <begin position="121"/>
        <end position="140"/>
    </location>
</feature>